<sequence>MVVSSYDDPCPARMFSVDGVESDFDHVTFPVKTYKIDVSMCTYVESKNTL</sequence>
<keyword evidence="2" id="KW-1185">Reference proteome</keyword>
<evidence type="ECO:0000313" key="2">
    <source>
        <dbReference type="Proteomes" id="UP000828390"/>
    </source>
</evidence>
<reference evidence="1" key="1">
    <citation type="journal article" date="2019" name="bioRxiv">
        <title>The Genome of the Zebra Mussel, Dreissena polymorpha: A Resource for Invasive Species Research.</title>
        <authorList>
            <person name="McCartney M.A."/>
            <person name="Auch B."/>
            <person name="Kono T."/>
            <person name="Mallez S."/>
            <person name="Zhang Y."/>
            <person name="Obille A."/>
            <person name="Becker A."/>
            <person name="Abrahante J.E."/>
            <person name="Garbe J."/>
            <person name="Badalamenti J.P."/>
            <person name="Herman A."/>
            <person name="Mangelson H."/>
            <person name="Liachko I."/>
            <person name="Sullivan S."/>
            <person name="Sone E.D."/>
            <person name="Koren S."/>
            <person name="Silverstein K.A.T."/>
            <person name="Beckman K.B."/>
            <person name="Gohl D.M."/>
        </authorList>
    </citation>
    <scope>NUCLEOTIDE SEQUENCE</scope>
    <source>
        <strain evidence="1">Duluth1</strain>
        <tissue evidence="1">Whole animal</tissue>
    </source>
</reference>
<reference evidence="1" key="2">
    <citation type="submission" date="2020-11" db="EMBL/GenBank/DDBJ databases">
        <authorList>
            <person name="McCartney M.A."/>
            <person name="Auch B."/>
            <person name="Kono T."/>
            <person name="Mallez S."/>
            <person name="Becker A."/>
            <person name="Gohl D.M."/>
            <person name="Silverstein K.A.T."/>
            <person name="Koren S."/>
            <person name="Bechman K.B."/>
            <person name="Herman A."/>
            <person name="Abrahante J.E."/>
            <person name="Garbe J."/>
        </authorList>
    </citation>
    <scope>NUCLEOTIDE SEQUENCE</scope>
    <source>
        <strain evidence="1">Duluth1</strain>
        <tissue evidence="1">Whole animal</tissue>
    </source>
</reference>
<dbReference type="AlphaFoldDB" id="A0A9D4MI40"/>
<accession>A0A9D4MI40</accession>
<organism evidence="1 2">
    <name type="scientific">Dreissena polymorpha</name>
    <name type="common">Zebra mussel</name>
    <name type="synonym">Mytilus polymorpha</name>
    <dbReference type="NCBI Taxonomy" id="45954"/>
    <lineage>
        <taxon>Eukaryota</taxon>
        <taxon>Metazoa</taxon>
        <taxon>Spiralia</taxon>
        <taxon>Lophotrochozoa</taxon>
        <taxon>Mollusca</taxon>
        <taxon>Bivalvia</taxon>
        <taxon>Autobranchia</taxon>
        <taxon>Heteroconchia</taxon>
        <taxon>Euheterodonta</taxon>
        <taxon>Imparidentia</taxon>
        <taxon>Neoheterodontei</taxon>
        <taxon>Myida</taxon>
        <taxon>Dreissenoidea</taxon>
        <taxon>Dreissenidae</taxon>
        <taxon>Dreissena</taxon>
    </lineage>
</organism>
<proteinExistence type="predicted"/>
<gene>
    <name evidence="1" type="ORF">DPMN_000374</name>
</gene>
<evidence type="ECO:0000313" key="1">
    <source>
        <dbReference type="EMBL" id="KAH3876529.1"/>
    </source>
</evidence>
<protein>
    <submittedName>
        <fullName evidence="1">Uncharacterized protein</fullName>
    </submittedName>
</protein>
<name>A0A9D4MI40_DREPO</name>
<dbReference type="EMBL" id="JAIWYP010000001">
    <property type="protein sequence ID" value="KAH3876529.1"/>
    <property type="molecule type" value="Genomic_DNA"/>
</dbReference>
<dbReference type="Proteomes" id="UP000828390">
    <property type="component" value="Unassembled WGS sequence"/>
</dbReference>
<comment type="caution">
    <text evidence="1">The sequence shown here is derived from an EMBL/GenBank/DDBJ whole genome shotgun (WGS) entry which is preliminary data.</text>
</comment>